<evidence type="ECO:0000256" key="1">
    <source>
        <dbReference type="SAM" id="MobiDB-lite"/>
    </source>
</evidence>
<feature type="region of interest" description="Disordered" evidence="1">
    <location>
        <begin position="637"/>
        <end position="800"/>
    </location>
</feature>
<evidence type="ECO:0000313" key="3">
    <source>
        <dbReference type="Proteomes" id="UP000800097"/>
    </source>
</evidence>
<organism evidence="2 3">
    <name type="scientific">Westerdykella ornata</name>
    <dbReference type="NCBI Taxonomy" id="318751"/>
    <lineage>
        <taxon>Eukaryota</taxon>
        <taxon>Fungi</taxon>
        <taxon>Dikarya</taxon>
        <taxon>Ascomycota</taxon>
        <taxon>Pezizomycotina</taxon>
        <taxon>Dothideomycetes</taxon>
        <taxon>Pleosporomycetidae</taxon>
        <taxon>Pleosporales</taxon>
        <taxon>Sporormiaceae</taxon>
        <taxon>Westerdykella</taxon>
    </lineage>
</organism>
<dbReference type="EMBL" id="ML986488">
    <property type="protein sequence ID" value="KAF2278543.1"/>
    <property type="molecule type" value="Genomic_DNA"/>
</dbReference>
<feature type="compositionally biased region" description="Polar residues" evidence="1">
    <location>
        <begin position="675"/>
        <end position="692"/>
    </location>
</feature>
<dbReference type="RefSeq" id="XP_033656082.1">
    <property type="nucleotide sequence ID" value="XM_033799667.1"/>
</dbReference>
<proteinExistence type="predicted"/>
<feature type="compositionally biased region" description="Low complexity" evidence="1">
    <location>
        <begin position="693"/>
        <end position="707"/>
    </location>
</feature>
<feature type="region of interest" description="Disordered" evidence="1">
    <location>
        <begin position="815"/>
        <end position="859"/>
    </location>
</feature>
<feature type="region of interest" description="Disordered" evidence="1">
    <location>
        <begin position="350"/>
        <end position="381"/>
    </location>
</feature>
<sequence length="889" mass="92825">MAVPPGQKIYTFLVTVIPDAFPHLLLQVDCHRLSDGRNRSSPLAVSVAIPGRQLPVTTTNKCPHQLSTKEKSWALCSTVAQGSCRGTFLNTFIRSFALRLYHPFIPASCSTRPSHELNTRSSDRTQQCRICDHFPVRRCGVRLLLISGATLHGSSRNLIKTFSLCSRRYVTSCNRQVGTMETCCEGPFTHPEQLFGFIDARTDHIPKDIQKRSTYNPPFSDHLTSATDTELEFSTSKAASLAFVPGTSVSLSTSAPCSTGPLSSRLPLSTGPSSFSPSSTARVDSTSSKSGSVIFHTTFTWSFTTVTGGTGTGSSSSLYYNTSSTYYRNTSTLTTCTSAGSSYVLPTNPTAPILSTGPPSEYSTGYGSSATPPYANSTSTSASSTILVTGTGTGTGTAPTYLSSVAPPYTNSTGPCSTSTPFGSTGLPPIPTLTPISSLYTNSTSSSSTSCANGTLSIIEPTPTSDSSSSLPLSTGATSPYASGTGALSGLSTTGIWTNCTFDLPSSTTTDYESSPTTDIGDPSTTTPGLPSDSTSSTSDTISSYTSPDAATTTIIITVTVRPPEESSTTSSETEVPITSPEESSTVTDATSAWSSSPTTTNGYATYITLTPIESSTSGLDGPSSSFGYSISTSTYLPSSTDDVVEPSSSPSSSDSSTSPLSTTNTDATATSSAYNSPTDTFVLSPSPSTQISTNTDATATSSAYNSPSDTFVLSPSPSTQISTNTDATATSSPSSSPFPSTYSTPPTDTSTYSVPSPSSSSLASSVSPSTFLTSVSSTSDSSSSGYSAPTLEAGRDMGVSGMSQRRWWGWGGERDREDREDERVNVVSLREGEGEEGNMETGEQGESLNKAPEDGERDVEHGDMLAEGRKESGKKSRLGRRLVGMYFL</sequence>
<feature type="compositionally biased region" description="Polar residues" evidence="1">
    <location>
        <begin position="708"/>
        <end position="722"/>
    </location>
</feature>
<feature type="compositionally biased region" description="Low complexity" evidence="1">
    <location>
        <begin position="368"/>
        <end position="381"/>
    </location>
</feature>
<feature type="compositionally biased region" description="Low complexity" evidence="1">
    <location>
        <begin position="522"/>
        <end position="547"/>
    </location>
</feature>
<feature type="compositionally biased region" description="Low complexity" evidence="1">
    <location>
        <begin position="461"/>
        <end position="477"/>
    </location>
</feature>
<protein>
    <submittedName>
        <fullName evidence="2">Uncharacterized protein</fullName>
    </submittedName>
</protein>
<feature type="compositionally biased region" description="Polar residues" evidence="1">
    <location>
        <begin position="357"/>
        <end position="367"/>
    </location>
</feature>
<reference evidence="2" key="1">
    <citation type="journal article" date="2020" name="Stud. Mycol.">
        <title>101 Dothideomycetes genomes: a test case for predicting lifestyles and emergence of pathogens.</title>
        <authorList>
            <person name="Haridas S."/>
            <person name="Albert R."/>
            <person name="Binder M."/>
            <person name="Bloem J."/>
            <person name="Labutti K."/>
            <person name="Salamov A."/>
            <person name="Andreopoulos B."/>
            <person name="Baker S."/>
            <person name="Barry K."/>
            <person name="Bills G."/>
            <person name="Bluhm B."/>
            <person name="Cannon C."/>
            <person name="Castanera R."/>
            <person name="Culley D."/>
            <person name="Daum C."/>
            <person name="Ezra D."/>
            <person name="Gonzalez J."/>
            <person name="Henrissat B."/>
            <person name="Kuo A."/>
            <person name="Liang C."/>
            <person name="Lipzen A."/>
            <person name="Lutzoni F."/>
            <person name="Magnuson J."/>
            <person name="Mondo S."/>
            <person name="Nolan M."/>
            <person name="Ohm R."/>
            <person name="Pangilinan J."/>
            <person name="Park H.-J."/>
            <person name="Ramirez L."/>
            <person name="Alfaro M."/>
            <person name="Sun H."/>
            <person name="Tritt A."/>
            <person name="Yoshinaga Y."/>
            <person name="Zwiers L.-H."/>
            <person name="Turgeon B."/>
            <person name="Goodwin S."/>
            <person name="Spatafora J."/>
            <person name="Crous P."/>
            <person name="Grigoriev I."/>
        </authorList>
    </citation>
    <scope>NUCLEOTIDE SEQUENCE</scope>
    <source>
        <strain evidence="2">CBS 379.55</strain>
    </source>
</reference>
<gene>
    <name evidence="2" type="ORF">EI97DRAFT_440992</name>
</gene>
<feature type="region of interest" description="Disordered" evidence="1">
    <location>
        <begin position="445"/>
        <end position="477"/>
    </location>
</feature>
<feature type="compositionally biased region" description="Basic and acidic residues" evidence="1">
    <location>
        <begin position="815"/>
        <end position="825"/>
    </location>
</feature>
<dbReference type="GeneID" id="54552842"/>
<name>A0A6A6JR17_WESOR</name>
<dbReference type="Proteomes" id="UP000800097">
    <property type="component" value="Unassembled WGS sequence"/>
</dbReference>
<feature type="compositionally biased region" description="Low complexity" evidence="1">
    <location>
        <begin position="266"/>
        <end position="280"/>
    </location>
</feature>
<accession>A0A6A6JR17</accession>
<feature type="region of interest" description="Disordered" evidence="1">
    <location>
        <begin position="507"/>
        <end position="547"/>
    </location>
</feature>
<feature type="compositionally biased region" description="Low complexity" evidence="1">
    <location>
        <begin position="723"/>
        <end position="788"/>
    </location>
</feature>
<dbReference type="AlphaFoldDB" id="A0A6A6JR17"/>
<feature type="compositionally biased region" description="Polar residues" evidence="1">
    <location>
        <begin position="507"/>
        <end position="518"/>
    </location>
</feature>
<evidence type="ECO:0000313" key="2">
    <source>
        <dbReference type="EMBL" id="KAF2278543.1"/>
    </source>
</evidence>
<feature type="compositionally biased region" description="Low complexity" evidence="1">
    <location>
        <begin position="637"/>
        <end position="674"/>
    </location>
</feature>
<feature type="region of interest" description="Disordered" evidence="1">
    <location>
        <begin position="560"/>
        <end position="598"/>
    </location>
</feature>
<feature type="region of interest" description="Disordered" evidence="1">
    <location>
        <begin position="259"/>
        <end position="287"/>
    </location>
</feature>
<keyword evidence="3" id="KW-1185">Reference proteome</keyword>